<dbReference type="STRING" id="862517.HMPREF9225_1004"/>
<keyword evidence="2" id="KW-1133">Transmembrane helix</keyword>
<evidence type="ECO:0000259" key="3">
    <source>
        <dbReference type="Pfam" id="PF14242"/>
    </source>
</evidence>
<feature type="compositionally biased region" description="Acidic residues" evidence="1">
    <location>
        <begin position="176"/>
        <end position="192"/>
    </location>
</feature>
<dbReference type="Proteomes" id="UP000003280">
    <property type="component" value="Unassembled WGS sequence"/>
</dbReference>
<dbReference type="Gene3D" id="1.10.8.10">
    <property type="entry name" value="DNA helicase RuvA subunit, C-terminal domain"/>
    <property type="match status" value="1"/>
</dbReference>
<dbReference type="eggNOG" id="COG1308">
    <property type="taxonomic scope" value="Bacteria"/>
</dbReference>
<dbReference type="Pfam" id="PF14242">
    <property type="entry name" value="DUF4342"/>
    <property type="match status" value="1"/>
</dbReference>
<dbReference type="EMBL" id="AEEH01000039">
    <property type="protein sequence ID" value="EFM25355.1"/>
    <property type="molecule type" value="Genomic_DNA"/>
</dbReference>
<dbReference type="RefSeq" id="WP_008901818.1">
    <property type="nucleotide sequence ID" value="NZ_GL397071.1"/>
</dbReference>
<dbReference type="OrthoDB" id="1698892at2"/>
<dbReference type="SUPFAM" id="SSF46934">
    <property type="entry name" value="UBA-like"/>
    <property type="match status" value="1"/>
</dbReference>
<sequence length="192" mass="21508">MITLEAIDYVINMTGAEFSDVRIALIDADGDVDRAIELIKERKQFRKFDKEHNDSEFESEAEEVFKDFQDKFTKSASKTFGNLQGSVEDIIEAIKEIFRKGNARKLLIEKNGETVLQLSLTASIVAAIAAPIAAVLGLGVAYSNSYKFLIMMEDGTSIDVEEYIKSKTKSSKNDSSDDEEEQTIIDEDEEDK</sequence>
<feature type="domain" description="DUF4342" evidence="3">
    <location>
        <begin position="82"/>
        <end position="150"/>
    </location>
</feature>
<dbReference type="HOGENOM" id="CLU_115782_3_0_9"/>
<feature type="region of interest" description="Disordered" evidence="1">
    <location>
        <begin position="167"/>
        <end position="192"/>
    </location>
</feature>
<comment type="caution">
    <text evidence="4">The sequence shown here is derived from an EMBL/GenBank/DDBJ whole genome shotgun (WGS) entry which is preliminary data.</text>
</comment>
<accession>E0NLG5</accession>
<feature type="transmembrane region" description="Helical" evidence="2">
    <location>
        <begin position="120"/>
        <end position="142"/>
    </location>
</feature>
<evidence type="ECO:0000313" key="4">
    <source>
        <dbReference type="EMBL" id="EFM25355.1"/>
    </source>
</evidence>
<gene>
    <name evidence="4" type="primary">fliE</name>
    <name evidence="4" type="ORF">HMPREF9225_1004</name>
</gene>
<proteinExistence type="predicted"/>
<evidence type="ECO:0000313" key="5">
    <source>
        <dbReference type="Proteomes" id="UP000003280"/>
    </source>
</evidence>
<evidence type="ECO:0000256" key="2">
    <source>
        <dbReference type="SAM" id="Phobius"/>
    </source>
</evidence>
<dbReference type="AlphaFoldDB" id="E0NLG5"/>
<name>E0NLG5_9FIRM</name>
<evidence type="ECO:0000256" key="1">
    <source>
        <dbReference type="SAM" id="MobiDB-lite"/>
    </source>
</evidence>
<protein>
    <submittedName>
        <fullName evidence="4">UBA/TS-N domain protein</fullName>
    </submittedName>
</protein>
<keyword evidence="2" id="KW-0472">Membrane</keyword>
<reference evidence="4 5" key="1">
    <citation type="submission" date="2010-07" db="EMBL/GenBank/DDBJ databases">
        <authorList>
            <person name="Muzny D."/>
            <person name="Qin X."/>
            <person name="Deng J."/>
            <person name="Jiang H."/>
            <person name="Liu Y."/>
            <person name="Qu J."/>
            <person name="Song X.-Z."/>
            <person name="Zhang L."/>
            <person name="Thornton R."/>
            <person name="Coyle M."/>
            <person name="Francisco L."/>
            <person name="Jackson L."/>
            <person name="Javaid M."/>
            <person name="Korchina V."/>
            <person name="Kovar C."/>
            <person name="Mata R."/>
            <person name="Mathew T."/>
            <person name="Ngo R."/>
            <person name="Nguyen L."/>
            <person name="Nguyen N."/>
            <person name="Okwuonu G."/>
            <person name="Ongeri F."/>
            <person name="Pham C."/>
            <person name="Simmons D."/>
            <person name="Wilczek-Boney K."/>
            <person name="Hale W."/>
            <person name="Jakkamsetti A."/>
            <person name="Pham P."/>
            <person name="Ruth R."/>
            <person name="San Lucas F."/>
            <person name="Warren J."/>
            <person name="Zhang J."/>
            <person name="Zhao Z."/>
            <person name="Zhou C."/>
            <person name="Zhu D."/>
            <person name="Lee S."/>
            <person name="Bess C."/>
            <person name="Blankenburg K."/>
            <person name="Forbes L."/>
            <person name="Fu Q."/>
            <person name="Gubbala S."/>
            <person name="Hirani K."/>
            <person name="Jayaseelan J.C."/>
            <person name="Lara F."/>
            <person name="Munidasa M."/>
            <person name="Palculict T."/>
            <person name="Patil S."/>
            <person name="Pu L.-L."/>
            <person name="Saada N."/>
            <person name="Tang L."/>
            <person name="Weissenberger G."/>
            <person name="Zhu Y."/>
            <person name="Hemphill L."/>
            <person name="Shang Y."/>
            <person name="Youmans B."/>
            <person name="Ayvaz T."/>
            <person name="Ross M."/>
            <person name="Santibanez J."/>
            <person name="Aqrawi P."/>
            <person name="Gross S."/>
            <person name="Joshi V."/>
            <person name="Fowler G."/>
            <person name="Nazareth L."/>
            <person name="Reid J."/>
            <person name="Worley K."/>
            <person name="Petrosino J."/>
            <person name="Highlander S."/>
            <person name="Gibbs R."/>
        </authorList>
    </citation>
    <scope>NUCLEOTIDE SEQUENCE [LARGE SCALE GENOMIC DNA]</scope>
    <source>
        <strain evidence="4 5">ATCC BAA-1640</strain>
    </source>
</reference>
<keyword evidence="2" id="KW-0812">Transmembrane</keyword>
<dbReference type="InterPro" id="IPR009060">
    <property type="entry name" value="UBA-like_sf"/>
</dbReference>
<keyword evidence="5" id="KW-1185">Reference proteome</keyword>
<dbReference type="InterPro" id="IPR025642">
    <property type="entry name" value="DUF4342"/>
</dbReference>
<organism evidence="4 5">
    <name type="scientific">Peptoniphilus duerdenii ATCC BAA-1640</name>
    <dbReference type="NCBI Taxonomy" id="862517"/>
    <lineage>
        <taxon>Bacteria</taxon>
        <taxon>Bacillati</taxon>
        <taxon>Bacillota</taxon>
        <taxon>Tissierellia</taxon>
        <taxon>Tissierellales</taxon>
        <taxon>Peptoniphilaceae</taxon>
        <taxon>Peptoniphilus</taxon>
    </lineage>
</organism>